<evidence type="ECO:0000313" key="1">
    <source>
        <dbReference type="EMBL" id="PON63021.1"/>
    </source>
</evidence>
<organism evidence="1 2">
    <name type="scientific">Parasponia andersonii</name>
    <name type="common">Sponia andersonii</name>
    <dbReference type="NCBI Taxonomy" id="3476"/>
    <lineage>
        <taxon>Eukaryota</taxon>
        <taxon>Viridiplantae</taxon>
        <taxon>Streptophyta</taxon>
        <taxon>Embryophyta</taxon>
        <taxon>Tracheophyta</taxon>
        <taxon>Spermatophyta</taxon>
        <taxon>Magnoliopsida</taxon>
        <taxon>eudicotyledons</taxon>
        <taxon>Gunneridae</taxon>
        <taxon>Pentapetalae</taxon>
        <taxon>rosids</taxon>
        <taxon>fabids</taxon>
        <taxon>Rosales</taxon>
        <taxon>Cannabaceae</taxon>
        <taxon>Parasponia</taxon>
    </lineage>
</organism>
<proteinExistence type="predicted"/>
<sequence>MIPEFINMFCTLWYYGAKSSTAVLRRSKGWHCGITRPRRQCRGTIGVALLCHAINVAAPRCHRVALRQVPETFGTVTPT</sequence>
<name>A0A2P5CPR8_PARAD</name>
<evidence type="ECO:0000313" key="2">
    <source>
        <dbReference type="Proteomes" id="UP000237105"/>
    </source>
</evidence>
<comment type="caution">
    <text evidence="1">The sequence shown here is derived from an EMBL/GenBank/DDBJ whole genome shotgun (WGS) entry which is preliminary data.</text>
</comment>
<dbReference type="EMBL" id="JXTB01000108">
    <property type="protein sequence ID" value="PON63021.1"/>
    <property type="molecule type" value="Genomic_DNA"/>
</dbReference>
<reference evidence="2" key="1">
    <citation type="submission" date="2016-06" db="EMBL/GenBank/DDBJ databases">
        <title>Parallel loss of symbiosis genes in relatives of nitrogen-fixing non-legume Parasponia.</title>
        <authorList>
            <person name="Van Velzen R."/>
            <person name="Holmer R."/>
            <person name="Bu F."/>
            <person name="Rutten L."/>
            <person name="Van Zeijl A."/>
            <person name="Liu W."/>
            <person name="Santuari L."/>
            <person name="Cao Q."/>
            <person name="Sharma T."/>
            <person name="Shen D."/>
            <person name="Roswanjaya Y."/>
            <person name="Wardhani T."/>
            <person name="Kalhor M.S."/>
            <person name="Jansen J."/>
            <person name="Van den Hoogen J."/>
            <person name="Gungor B."/>
            <person name="Hartog M."/>
            <person name="Hontelez J."/>
            <person name="Verver J."/>
            <person name="Yang W.-C."/>
            <person name="Schijlen E."/>
            <person name="Repin R."/>
            <person name="Schilthuizen M."/>
            <person name="Schranz E."/>
            <person name="Heidstra R."/>
            <person name="Miyata K."/>
            <person name="Fedorova E."/>
            <person name="Kohlen W."/>
            <person name="Bisseling T."/>
            <person name="Smit S."/>
            <person name="Geurts R."/>
        </authorList>
    </citation>
    <scope>NUCLEOTIDE SEQUENCE [LARGE SCALE GENOMIC DNA]</scope>
    <source>
        <strain evidence="2">cv. WU1-14</strain>
    </source>
</reference>
<gene>
    <name evidence="1" type="ORF">PanWU01x14_134680</name>
</gene>
<dbReference type="AlphaFoldDB" id="A0A2P5CPR8"/>
<keyword evidence="2" id="KW-1185">Reference proteome</keyword>
<protein>
    <submittedName>
        <fullName evidence="1">Uncharacterized protein</fullName>
    </submittedName>
</protein>
<dbReference type="Proteomes" id="UP000237105">
    <property type="component" value="Unassembled WGS sequence"/>
</dbReference>
<accession>A0A2P5CPR8</accession>